<evidence type="ECO:0000313" key="4">
    <source>
        <dbReference type="Proteomes" id="UP001642540"/>
    </source>
</evidence>
<sequence length="327" mass="37072">MNSVSDELVKSKDEMSGILNDMKSKEEEQQSIAVREKTMISEKIREAISNLQELAAERDSALEAQAETQKVLKDLVKTVSELSTRLAKHQHNSINLCRTTLVSLGEEMGPEHLLNDDDESVVDIVMDGVDNKGVHHDVRNLMAALDREEAKFKYVIKAMLNWKIRSEEKMEQLQSRIDGLEKSAIDEKNKFAFEFNKIFEQSKKYKKLVQKLRERSHANPPFEEKLVESSAPKESNQLKSAHATIGHLDIQAAIAKSLKEYEIKPIATSTSSTSCGVNPMTSHLHTSEYKRILDDADNIRKQVDQPASSSKASHERNSKTTLHYRKK</sequence>
<name>A0ABP1Q179_9HEXA</name>
<reference evidence="3 4" key="1">
    <citation type="submission" date="2024-08" db="EMBL/GenBank/DDBJ databases">
        <authorList>
            <person name="Cucini C."/>
            <person name="Frati F."/>
        </authorList>
    </citation>
    <scope>NUCLEOTIDE SEQUENCE [LARGE SCALE GENOMIC DNA]</scope>
</reference>
<feature type="region of interest" description="Disordered" evidence="2">
    <location>
        <begin position="1"/>
        <end position="31"/>
    </location>
</feature>
<feature type="region of interest" description="Disordered" evidence="2">
    <location>
        <begin position="219"/>
        <end position="238"/>
    </location>
</feature>
<feature type="compositionally biased region" description="Basic and acidic residues" evidence="2">
    <location>
        <begin position="288"/>
        <end position="303"/>
    </location>
</feature>
<keyword evidence="1" id="KW-0175">Coiled coil</keyword>
<evidence type="ECO:0000256" key="2">
    <source>
        <dbReference type="SAM" id="MobiDB-lite"/>
    </source>
</evidence>
<feature type="coiled-coil region" evidence="1">
    <location>
        <begin position="163"/>
        <end position="190"/>
    </location>
</feature>
<feature type="compositionally biased region" description="Basic and acidic residues" evidence="2">
    <location>
        <begin position="22"/>
        <end position="31"/>
    </location>
</feature>
<dbReference type="Proteomes" id="UP001642540">
    <property type="component" value="Unassembled WGS sequence"/>
</dbReference>
<comment type="caution">
    <text evidence="3">The sequence shown here is derived from an EMBL/GenBank/DDBJ whole genome shotgun (WGS) entry which is preliminary data.</text>
</comment>
<evidence type="ECO:0000256" key="1">
    <source>
        <dbReference type="SAM" id="Coils"/>
    </source>
</evidence>
<keyword evidence="4" id="KW-1185">Reference proteome</keyword>
<dbReference type="EMBL" id="CAXLJM020000015">
    <property type="protein sequence ID" value="CAL8081703.1"/>
    <property type="molecule type" value="Genomic_DNA"/>
</dbReference>
<feature type="coiled-coil region" evidence="1">
    <location>
        <begin position="37"/>
        <end position="92"/>
    </location>
</feature>
<gene>
    <name evidence="3" type="ORF">ODALV1_LOCUS4996</name>
</gene>
<organism evidence="3 4">
    <name type="scientific">Orchesella dallaii</name>
    <dbReference type="NCBI Taxonomy" id="48710"/>
    <lineage>
        <taxon>Eukaryota</taxon>
        <taxon>Metazoa</taxon>
        <taxon>Ecdysozoa</taxon>
        <taxon>Arthropoda</taxon>
        <taxon>Hexapoda</taxon>
        <taxon>Collembola</taxon>
        <taxon>Entomobryomorpha</taxon>
        <taxon>Entomobryoidea</taxon>
        <taxon>Orchesellidae</taxon>
        <taxon>Orchesellinae</taxon>
        <taxon>Orchesella</taxon>
    </lineage>
</organism>
<proteinExistence type="predicted"/>
<protein>
    <submittedName>
        <fullName evidence="3">Uncharacterized protein</fullName>
    </submittedName>
</protein>
<evidence type="ECO:0000313" key="3">
    <source>
        <dbReference type="EMBL" id="CAL8081703.1"/>
    </source>
</evidence>
<accession>A0ABP1Q179</accession>
<feature type="region of interest" description="Disordered" evidence="2">
    <location>
        <begin position="288"/>
        <end position="327"/>
    </location>
</feature>